<gene>
    <name evidence="1" type="ORF">L3Q82_020294</name>
</gene>
<dbReference type="Proteomes" id="UP000831701">
    <property type="component" value="Chromosome 24"/>
</dbReference>
<feature type="non-terminal residue" evidence="1">
    <location>
        <position position="1"/>
    </location>
</feature>
<dbReference type="EMBL" id="CM041554">
    <property type="protein sequence ID" value="KAI3351436.1"/>
    <property type="molecule type" value="Genomic_DNA"/>
</dbReference>
<comment type="caution">
    <text evidence="1">The sequence shown here is derived from an EMBL/GenBank/DDBJ whole genome shotgun (WGS) entry which is preliminary data.</text>
</comment>
<name>A0ACB8V7B0_9TELE</name>
<evidence type="ECO:0000313" key="1">
    <source>
        <dbReference type="EMBL" id="KAI3351436.1"/>
    </source>
</evidence>
<organism evidence="1 2">
    <name type="scientific">Scortum barcoo</name>
    <name type="common">barcoo grunter</name>
    <dbReference type="NCBI Taxonomy" id="214431"/>
    <lineage>
        <taxon>Eukaryota</taxon>
        <taxon>Metazoa</taxon>
        <taxon>Chordata</taxon>
        <taxon>Craniata</taxon>
        <taxon>Vertebrata</taxon>
        <taxon>Euteleostomi</taxon>
        <taxon>Actinopterygii</taxon>
        <taxon>Neopterygii</taxon>
        <taxon>Teleostei</taxon>
        <taxon>Neoteleostei</taxon>
        <taxon>Acanthomorphata</taxon>
        <taxon>Eupercaria</taxon>
        <taxon>Centrarchiformes</taxon>
        <taxon>Terapontoidei</taxon>
        <taxon>Terapontidae</taxon>
        <taxon>Scortum</taxon>
    </lineage>
</organism>
<proteinExistence type="predicted"/>
<reference evidence="1" key="1">
    <citation type="submission" date="2022-04" db="EMBL/GenBank/DDBJ databases">
        <title>Jade perch genome.</title>
        <authorList>
            <person name="Chao B."/>
        </authorList>
    </citation>
    <scope>NUCLEOTIDE SEQUENCE</scope>
    <source>
        <strain evidence="1">CB-2022</strain>
    </source>
</reference>
<sequence length="395" mass="45884">TCRVALFIYECILFILFILFVFFAVTRLLRLAHKKTASSGLPGCEHNFLKMAEQGPMAIAMRLRNQLQSVYKLDPLRNEEEVKLKIKDLNEHIVCYLCAGYFIDATTITECLHTFCKSCIVKYLQTSKYCPMCNIKIHETQPLLNLKLDRVMQDIVYKLVPGLQESEDKRIKEFYQSRGLERVIQPAGDDAVPDATGLPYTSFDHSKAHFYRYDEQVSLCLERLNSSLAGKDKTKLTLQVSIFTCKCKREISRNSSAVVTRVAAINRNVQLLVIYWNRPPDFVASPTDRVRLTLSPQQKFVRCSVRAEVRHLRKVLCHRLNVEKHQVQMLFNNESLPDHMTMKRLWLSHWFGKVLVDAHTPPFKCFHPTDNIFKSFLLQAQPLVLHYTIKDKRTR</sequence>
<keyword evidence="2" id="KW-1185">Reference proteome</keyword>
<accession>A0ACB8V7B0</accession>
<evidence type="ECO:0000313" key="2">
    <source>
        <dbReference type="Proteomes" id="UP000831701"/>
    </source>
</evidence>
<protein>
    <submittedName>
        <fullName evidence="1">Uncharacterized protein</fullName>
    </submittedName>
</protein>